<evidence type="ECO:0000313" key="5">
    <source>
        <dbReference type="EMBL" id="CAB4536394.1"/>
    </source>
</evidence>
<reference evidence="5" key="1">
    <citation type="submission" date="2020-05" db="EMBL/GenBank/DDBJ databases">
        <authorList>
            <person name="Chiriac C."/>
            <person name="Salcher M."/>
            <person name="Ghai R."/>
            <person name="Kavagutti S V."/>
        </authorList>
    </citation>
    <scope>NUCLEOTIDE SEQUENCE</scope>
</reference>
<dbReference type="Gene3D" id="3.20.20.150">
    <property type="entry name" value="Divalent-metal-dependent TIM barrel enzymes"/>
    <property type="match status" value="1"/>
</dbReference>
<dbReference type="GO" id="GO:0016853">
    <property type="term" value="F:isomerase activity"/>
    <property type="evidence" value="ECO:0007669"/>
    <property type="project" value="UniProtKB-KW"/>
</dbReference>
<evidence type="ECO:0000259" key="4">
    <source>
        <dbReference type="Pfam" id="PF01261"/>
    </source>
</evidence>
<gene>
    <name evidence="5" type="ORF">UFOPK1419_00376</name>
</gene>
<keyword evidence="2" id="KW-0464">Manganese</keyword>
<protein>
    <submittedName>
        <fullName evidence="5">Unannotated protein</fullName>
    </submittedName>
</protein>
<feature type="domain" description="Xylose isomerase-like TIM barrel" evidence="4">
    <location>
        <begin position="52"/>
        <end position="278"/>
    </location>
</feature>
<dbReference type="InterPro" id="IPR036237">
    <property type="entry name" value="Xyl_isomerase-like_sf"/>
</dbReference>
<evidence type="ECO:0000256" key="1">
    <source>
        <dbReference type="ARBA" id="ARBA00022723"/>
    </source>
</evidence>
<organism evidence="5">
    <name type="scientific">freshwater metagenome</name>
    <dbReference type="NCBI Taxonomy" id="449393"/>
    <lineage>
        <taxon>unclassified sequences</taxon>
        <taxon>metagenomes</taxon>
        <taxon>ecological metagenomes</taxon>
    </lineage>
</organism>
<evidence type="ECO:0000256" key="3">
    <source>
        <dbReference type="ARBA" id="ARBA00023235"/>
    </source>
</evidence>
<dbReference type="InterPro" id="IPR013022">
    <property type="entry name" value="Xyl_isomerase-like_TIM-brl"/>
</dbReference>
<keyword evidence="1" id="KW-0479">Metal-binding</keyword>
<proteinExistence type="predicted"/>
<dbReference type="EMBL" id="CAEZSK010000032">
    <property type="protein sequence ID" value="CAB4536394.1"/>
    <property type="molecule type" value="Genomic_DNA"/>
</dbReference>
<accession>A0A6J6BCJ2</accession>
<keyword evidence="3" id="KW-0413">Isomerase</keyword>
<name>A0A6J6BCJ2_9ZZZZ</name>
<evidence type="ECO:0000256" key="2">
    <source>
        <dbReference type="ARBA" id="ARBA00023211"/>
    </source>
</evidence>
<dbReference type="PANTHER" id="PTHR30268:SF0">
    <property type="entry name" value="L-RHAMNOSE ISOMERASE"/>
    <property type="match status" value="1"/>
</dbReference>
<dbReference type="GO" id="GO:0046872">
    <property type="term" value="F:metal ion binding"/>
    <property type="evidence" value="ECO:0007669"/>
    <property type="project" value="UniProtKB-KW"/>
</dbReference>
<dbReference type="PANTHER" id="PTHR30268">
    <property type="entry name" value="L-RHAMNOSE ISOMERASE"/>
    <property type="match status" value="1"/>
</dbReference>
<dbReference type="InterPro" id="IPR050337">
    <property type="entry name" value="L-rhamnose_isomerase"/>
</dbReference>
<dbReference type="Pfam" id="PF01261">
    <property type="entry name" value="AP_endonuc_2"/>
    <property type="match status" value="1"/>
</dbReference>
<sequence>MGKLTYGAGIWAFGQFVDRYAGDGYGPTRTSQQMIEDAAKVPGLKHLDINVPFDIPERTAVEIKKMLDDNGLICRATTPHIYMREYVKGSFTNPDTRLRSQTKDRVREAIAAAEVLGATYVKFWPGQDGFDFPLQANYLQIWDYTINGIRDLANENPKVQFAIEYKCKEPRVRMTLATAAKTLLAISEMKVDNVGIVMDFGHSLMAQETPAESLLLIHRHGKLVSAELNDNWRGWDDDLPVASVHLFETIEYMLALRSINWTDPILLDQFPFREDPVRALTRSIEIITYLEEVCDRVDINALNQAQNSQDALAAQAVIWDAIMQEKRFTR</sequence>
<dbReference type="AlphaFoldDB" id="A0A6J6BCJ2"/>
<dbReference type="SUPFAM" id="SSF51658">
    <property type="entry name" value="Xylose isomerase-like"/>
    <property type="match status" value="1"/>
</dbReference>